<sequence length="170" mass="18999">MIYSLFIFNRHCACIFQTDWNKPSTSKTESSDATTGTTIGLSRDTGAQSGGLVGSIDKQMEETAKLVYGVVFSLRNIITKISPKQGDNFISYRTNAYKLHYYESGTGLKFILLTDPNSDNMVEVLRAIHAQIYVEYVSKNALLPADGPINNELFRTNLLRFVRALPNFGE</sequence>
<dbReference type="Pfam" id="PF04099">
    <property type="entry name" value="Sybindin"/>
    <property type="match status" value="1"/>
</dbReference>
<dbReference type="GO" id="GO:0005794">
    <property type="term" value="C:Golgi apparatus"/>
    <property type="evidence" value="ECO:0007669"/>
    <property type="project" value="UniProtKB-SubCell"/>
</dbReference>
<keyword evidence="1 6" id="KW-0813">Transport</keyword>
<gene>
    <name evidence="7" type="ORF">BATDEDRAFT_91292</name>
</gene>
<dbReference type="GO" id="GO:0030008">
    <property type="term" value="C:TRAPP complex"/>
    <property type="evidence" value="ECO:0000318"/>
    <property type="project" value="GO_Central"/>
</dbReference>
<keyword evidence="2 6" id="KW-0256">Endoplasmic reticulum</keyword>
<dbReference type="GO" id="GO:0006888">
    <property type="term" value="P:endoplasmic reticulum to Golgi vesicle-mediated transport"/>
    <property type="evidence" value="ECO:0000318"/>
    <property type="project" value="GO_Central"/>
</dbReference>
<comment type="similarity">
    <text evidence="5">Belongs to the TRAPP small subunits family. BET5 subfamily.</text>
</comment>
<dbReference type="CDD" id="cd14855">
    <property type="entry name" value="TRAPPC1_MUM2"/>
    <property type="match status" value="1"/>
</dbReference>
<dbReference type="SUPFAM" id="SSF64356">
    <property type="entry name" value="SNARE-like"/>
    <property type="match status" value="1"/>
</dbReference>
<evidence type="ECO:0000313" key="8">
    <source>
        <dbReference type="Proteomes" id="UP000007241"/>
    </source>
</evidence>
<comment type="subunit">
    <text evidence="6">Part of the multisubunit transport protein particle (TRAPP) complex.</text>
</comment>
<dbReference type="OMA" id="GKLMYGM"/>
<dbReference type="EMBL" id="GL882890">
    <property type="protein sequence ID" value="EGF77862.1"/>
    <property type="molecule type" value="Genomic_DNA"/>
</dbReference>
<dbReference type="InParanoid" id="F4P9T2"/>
<dbReference type="PANTHER" id="PTHR23249">
    <property type="entry name" value="TRAFFICKING PROTEIN PARTICLE COMPLEX SUBUNIT"/>
    <property type="match status" value="1"/>
</dbReference>
<dbReference type="InterPro" id="IPR007233">
    <property type="entry name" value="TRAPPC"/>
</dbReference>
<keyword evidence="3 6" id="KW-0931">ER-Golgi transport</keyword>
<evidence type="ECO:0000256" key="6">
    <source>
        <dbReference type="RuleBase" id="RU366065"/>
    </source>
</evidence>
<evidence type="ECO:0000256" key="4">
    <source>
        <dbReference type="ARBA" id="ARBA00023034"/>
    </source>
</evidence>
<dbReference type="GeneID" id="18244219"/>
<dbReference type="Gene3D" id="3.30.450.70">
    <property type="match status" value="1"/>
</dbReference>
<dbReference type="OrthoDB" id="3364529at2759"/>
<dbReference type="SMART" id="SM01399">
    <property type="entry name" value="Sybindin"/>
    <property type="match status" value="1"/>
</dbReference>
<evidence type="ECO:0000256" key="1">
    <source>
        <dbReference type="ARBA" id="ARBA00022448"/>
    </source>
</evidence>
<dbReference type="STRING" id="684364.F4P9T2"/>
<dbReference type="RefSeq" id="XP_006681498.1">
    <property type="nucleotide sequence ID" value="XM_006681435.1"/>
</dbReference>
<dbReference type="Proteomes" id="UP000007241">
    <property type="component" value="Unassembled WGS sequence"/>
</dbReference>
<dbReference type="GO" id="GO:0005783">
    <property type="term" value="C:endoplasmic reticulum"/>
    <property type="evidence" value="ECO:0007669"/>
    <property type="project" value="UniProtKB-SubCell"/>
</dbReference>
<accession>F4P9T2</accession>
<evidence type="ECO:0000313" key="7">
    <source>
        <dbReference type="EMBL" id="EGF77862.1"/>
    </source>
</evidence>
<dbReference type="FunCoup" id="F4P9T2">
    <property type="interactions" value="133"/>
</dbReference>
<reference evidence="7 8" key="1">
    <citation type="submission" date="2009-12" db="EMBL/GenBank/DDBJ databases">
        <title>The draft genome of Batrachochytrium dendrobatidis.</title>
        <authorList>
            <consortium name="US DOE Joint Genome Institute (JGI-PGF)"/>
            <person name="Kuo A."/>
            <person name="Salamov A."/>
            <person name="Schmutz J."/>
            <person name="Lucas S."/>
            <person name="Pitluck S."/>
            <person name="Rosenblum E."/>
            <person name="Stajich J."/>
            <person name="Eisen M."/>
            <person name="Grigoriev I.V."/>
        </authorList>
    </citation>
    <scope>NUCLEOTIDE SEQUENCE [LARGE SCALE GENOMIC DNA]</scope>
    <source>
        <strain evidence="8">JAM81 / FGSC 10211</strain>
    </source>
</reference>
<evidence type="ECO:0000256" key="3">
    <source>
        <dbReference type="ARBA" id="ARBA00022892"/>
    </source>
</evidence>
<keyword evidence="8" id="KW-1185">Reference proteome</keyword>
<protein>
    <recommendedName>
        <fullName evidence="6">Trafficking protein particle complex subunit</fullName>
    </recommendedName>
</protein>
<dbReference type="PANTHER" id="PTHR23249:SF16">
    <property type="entry name" value="TRAFFICKING PROTEIN PARTICLE COMPLEX SUBUNIT 1"/>
    <property type="match status" value="1"/>
</dbReference>
<comment type="subcellular location">
    <subcellularLocation>
        <location evidence="6">Endoplasmic reticulum</location>
    </subcellularLocation>
    <subcellularLocation>
        <location evidence="6">Golgi apparatus</location>
        <location evidence="6">cis-Golgi network</location>
    </subcellularLocation>
</comment>
<organism evidence="7 8">
    <name type="scientific">Batrachochytrium dendrobatidis (strain JAM81 / FGSC 10211)</name>
    <name type="common">Frog chytrid fungus</name>
    <dbReference type="NCBI Taxonomy" id="684364"/>
    <lineage>
        <taxon>Eukaryota</taxon>
        <taxon>Fungi</taxon>
        <taxon>Fungi incertae sedis</taxon>
        <taxon>Chytridiomycota</taxon>
        <taxon>Chytridiomycota incertae sedis</taxon>
        <taxon>Chytridiomycetes</taxon>
        <taxon>Rhizophydiales</taxon>
        <taxon>Rhizophydiales incertae sedis</taxon>
        <taxon>Batrachochytrium</taxon>
    </lineage>
</organism>
<dbReference type="FunFam" id="3.30.450.70:FF:000018">
    <property type="entry name" value="Unplaced genomic scaffold supercont2.18, whole genome shotgun sequence"/>
    <property type="match status" value="1"/>
</dbReference>
<proteinExistence type="inferred from homology"/>
<dbReference type="AlphaFoldDB" id="F4P9T2"/>
<dbReference type="HOGENOM" id="CLU_053380_4_0_1"/>
<evidence type="ECO:0000256" key="5">
    <source>
        <dbReference type="ARBA" id="ARBA00038167"/>
    </source>
</evidence>
<dbReference type="InterPro" id="IPR011012">
    <property type="entry name" value="Longin-like_dom_sf"/>
</dbReference>
<keyword evidence="4 6" id="KW-0333">Golgi apparatus</keyword>
<name>F4P9T2_BATDJ</name>
<evidence type="ECO:0000256" key="2">
    <source>
        <dbReference type="ARBA" id="ARBA00022824"/>
    </source>
</evidence>